<dbReference type="GO" id="GO:0020037">
    <property type="term" value="F:heme binding"/>
    <property type="evidence" value="ECO:0007669"/>
    <property type="project" value="InterPro"/>
</dbReference>
<dbReference type="OrthoDB" id="336698at2"/>
<reference evidence="1 2" key="1">
    <citation type="submission" date="2013-02" db="EMBL/GenBank/DDBJ databases">
        <title>A novel strain isolated from Lonar lake, Maharashtra, India.</title>
        <authorList>
            <person name="Singh A."/>
        </authorList>
    </citation>
    <scope>NUCLEOTIDE SEQUENCE [LARGE SCALE GENOMIC DNA]</scope>
    <source>
        <strain evidence="1 2">AK24</strain>
    </source>
</reference>
<name>R7ZR73_9BACT</name>
<dbReference type="Proteomes" id="UP000013909">
    <property type="component" value="Unassembled WGS sequence"/>
</dbReference>
<dbReference type="RefSeq" id="WP_010855215.1">
    <property type="nucleotide sequence ID" value="NZ_AQHR01000085.1"/>
</dbReference>
<dbReference type="InterPro" id="IPR020835">
    <property type="entry name" value="Catalase_sf"/>
</dbReference>
<evidence type="ECO:0000313" key="1">
    <source>
        <dbReference type="EMBL" id="EON76631.1"/>
    </source>
</evidence>
<protein>
    <submittedName>
        <fullName evidence="1">Catalase</fullName>
    </submittedName>
</protein>
<sequence>MKTELTDRQQKDLEEMIRTMKAFLEKEYEGATRKRNFHPKMHGCLKGKLIVFSGLSEPVRQGLFKEPGEYEIWARLSNAPPKVGKDTGSSGRGLAIKVLDVSGPLLSPLDPIGVPTQNFLMTTSPILSASSIRLYRKAMSAVLGGLWPRIWFALNPFHWRSLFLTLKHAAKHDNLLAVDYFSGAAFRLGPDQFGKFVLKSNYPQLGYSLDQPKGSDFLRKQLVADLSKSDYSFTLHVQLYENDRRQPLDDTSRVWKAPLIPVATVVFPKQEFDFPERNEFGEKLEFSPWMGLLDHEPIGEINLARRMVYEELANFRQTQ</sequence>
<dbReference type="EMBL" id="AQHR01000085">
    <property type="protein sequence ID" value="EON76631.1"/>
    <property type="molecule type" value="Genomic_DNA"/>
</dbReference>
<dbReference type="Gene3D" id="2.40.180.10">
    <property type="entry name" value="Catalase core domain"/>
    <property type="match status" value="1"/>
</dbReference>
<evidence type="ECO:0000313" key="2">
    <source>
        <dbReference type="Proteomes" id="UP000013909"/>
    </source>
</evidence>
<proteinExistence type="predicted"/>
<keyword evidence="2" id="KW-1185">Reference proteome</keyword>
<dbReference type="SUPFAM" id="SSF56634">
    <property type="entry name" value="Heme-dependent catalase-like"/>
    <property type="match status" value="1"/>
</dbReference>
<dbReference type="AlphaFoldDB" id="R7ZR73"/>
<accession>R7ZR73</accession>
<organism evidence="1 2">
    <name type="scientific">Lunatimonas lonarensis</name>
    <dbReference type="NCBI Taxonomy" id="1232681"/>
    <lineage>
        <taxon>Bacteria</taxon>
        <taxon>Pseudomonadati</taxon>
        <taxon>Bacteroidota</taxon>
        <taxon>Cytophagia</taxon>
        <taxon>Cytophagales</taxon>
        <taxon>Cyclobacteriaceae</taxon>
    </lineage>
</organism>
<gene>
    <name evidence="1" type="ORF">ADIS_3081</name>
</gene>
<comment type="caution">
    <text evidence="1">The sequence shown here is derived from an EMBL/GenBank/DDBJ whole genome shotgun (WGS) entry which is preliminary data.</text>
</comment>
<dbReference type="STRING" id="1232681.ADIS_3081"/>
<dbReference type="PANTHER" id="PTHR36195">
    <property type="entry name" value="DOMAIN PROTEIN, PUTATIVE (AFU_ORTHOLOGUE AFUA_5G01990)-RELATED-RELATED"/>
    <property type="match status" value="1"/>
</dbReference>
<dbReference type="PANTHER" id="PTHR36195:SF4">
    <property type="entry name" value="DOMAIN PROTEIN, PUTATIVE (AFU_ORTHOLOGUE AFUA_5G01990)-RELATED"/>
    <property type="match status" value="1"/>
</dbReference>